<feature type="active site" description="Charge relay system" evidence="10 11">
    <location>
        <position position="144"/>
    </location>
</feature>
<evidence type="ECO:0000259" key="17">
    <source>
        <dbReference type="Pfam" id="PF17766"/>
    </source>
</evidence>
<dbReference type="Gene3D" id="2.60.40.2310">
    <property type="match status" value="1"/>
</dbReference>
<dbReference type="GO" id="GO:0004252">
    <property type="term" value="F:serine-type endopeptidase activity"/>
    <property type="evidence" value="ECO:0007669"/>
    <property type="project" value="UniProtKB-UniRule"/>
</dbReference>
<dbReference type="InterPro" id="IPR010259">
    <property type="entry name" value="S8pro/Inhibitor_I9"/>
</dbReference>
<feature type="signal peptide" evidence="13">
    <location>
        <begin position="1"/>
        <end position="24"/>
    </location>
</feature>
<dbReference type="PANTHER" id="PTHR10795">
    <property type="entry name" value="PROPROTEIN CONVERTASE SUBTILISIN/KEXIN"/>
    <property type="match status" value="1"/>
</dbReference>
<evidence type="ECO:0000256" key="5">
    <source>
        <dbReference type="ARBA" id="ARBA00022729"/>
    </source>
</evidence>
<dbReference type="AlphaFoldDB" id="A0A4Y7IUP2"/>
<dbReference type="FunFam" id="3.30.70.80:FF:000003">
    <property type="entry name" value="Subtilisin-like protease SBT1.9"/>
    <property type="match status" value="1"/>
</dbReference>
<evidence type="ECO:0000256" key="3">
    <source>
        <dbReference type="ARBA" id="ARBA00022525"/>
    </source>
</evidence>
<dbReference type="InterPro" id="IPR041469">
    <property type="entry name" value="Subtilisin-like_FN3"/>
</dbReference>
<proteinExistence type="inferred from homology"/>
<dbReference type="Gramene" id="RZC52603">
    <property type="protein sequence ID" value="RZC52603"/>
    <property type="gene ID" value="C5167_021023"/>
</dbReference>
<dbReference type="EMBL" id="CM010716">
    <property type="protein sequence ID" value="RZC52603.1"/>
    <property type="molecule type" value="Genomic_DNA"/>
</dbReference>
<feature type="compositionally biased region" description="Basic and acidic residues" evidence="12">
    <location>
        <begin position="206"/>
        <end position="217"/>
    </location>
</feature>
<dbReference type="Pfam" id="PF05922">
    <property type="entry name" value="Inhibitor_I9"/>
    <property type="match status" value="1"/>
</dbReference>
<dbReference type="Pfam" id="PF17766">
    <property type="entry name" value="fn3_6"/>
    <property type="match status" value="1"/>
</dbReference>
<dbReference type="PROSITE" id="PS51892">
    <property type="entry name" value="SUBTILASE"/>
    <property type="match status" value="1"/>
</dbReference>
<evidence type="ECO:0008006" key="20">
    <source>
        <dbReference type="Google" id="ProtNLM"/>
    </source>
</evidence>
<evidence type="ECO:0000259" key="16">
    <source>
        <dbReference type="Pfam" id="PF05922"/>
    </source>
</evidence>
<dbReference type="GO" id="GO:0005576">
    <property type="term" value="C:extracellular region"/>
    <property type="evidence" value="ECO:0007669"/>
    <property type="project" value="UniProtKB-SubCell"/>
</dbReference>
<dbReference type="Pfam" id="PF02225">
    <property type="entry name" value="PA"/>
    <property type="match status" value="1"/>
</dbReference>
<keyword evidence="6 11" id="KW-0378">Hydrolase</keyword>
<dbReference type="InterPro" id="IPR003137">
    <property type="entry name" value="PA_domain"/>
</dbReference>
<sequence length="776" mass="83051">MSSLTLSIATNVLLLLLVIPTSLSLTDDEQPRTYIVHAFKSDKPLHFASHTDWYHSTLQSLPPSPHPKSIIYTYSRVINGFAARLTPSQANHLRTVSGILSVIHEKIRQLHTTRTPEFLGMSANSAGLWSSSNYGDDVIIGVLDSGIWPERRSFSDSGLGPVPARWKGICETGPDFPKKSCNRKLIGARAFYKGAEAGIGHIINETGKDSRSPRDMNGHGTHTASTAAGSPVKNAKMFKYAAGEAKGMAPRARIAVYKVCWSLGCSDSDILSGFEKALEDGVDVISFSVGPSEGNDPYDLDTTAVGAFAAMQEGVLVSASGGNSGPRPSTVSNVAPWMLTVAASTLDREFPADIILNDGTLINGASLYSGKQLPRQDVELVYAGDVGNEYCLQGKFNSTAKVTGKIVLCEAGNTQATAQGYAVKIAGGVGMIAVNVKYWGKGLILEQFLTPAIQVSFDDGVTIFKYIRLQKKPTATMKFRGTVTGGSTSAPKVAAFSSRGPNSLTAQILKPDITAPGVGILAAWTGAASPTNLDLDPRRVEFNIISGTSMSCPHISGLATLLRSAYPKWTPAAIKSALMTSSYNLDNSGKNITDLVDGLDAKPFDVGSGHVDPNRALHPGLIYDIAPNDYVAFLCSIGYNSTQLSVFIDKKVDCKSIGLSSPGDLNYPSFSVVFESGSSNKVKYTRTVKNVEKLGSAIYKPTITAPSSVKIKVSPKKLVFNDENRTLSYKITFTSLIKGKKGDVMKEPELGSIEWRDGVHVVRSPIAFTWVTTTKP</sequence>
<feature type="domain" description="Inhibitor I9" evidence="16">
    <location>
        <begin position="33"/>
        <end position="111"/>
    </location>
</feature>
<feature type="region of interest" description="Disordered" evidence="12">
    <location>
        <begin position="204"/>
        <end position="228"/>
    </location>
</feature>
<name>A0A4Y7IUP2_PAPSO</name>
<dbReference type="CDD" id="cd04852">
    <property type="entry name" value="Peptidases_S8_3"/>
    <property type="match status" value="1"/>
</dbReference>
<keyword evidence="19" id="KW-1185">Reference proteome</keyword>
<feature type="active site" description="Charge relay system" evidence="10 11">
    <location>
        <position position="549"/>
    </location>
</feature>
<dbReference type="InterPro" id="IPR015500">
    <property type="entry name" value="Peptidase_S8_subtilisin-rel"/>
</dbReference>
<dbReference type="Gene3D" id="3.50.30.30">
    <property type="match status" value="1"/>
</dbReference>
<dbReference type="Gene3D" id="3.40.50.200">
    <property type="entry name" value="Peptidase S8/S53 domain"/>
    <property type="match status" value="1"/>
</dbReference>
<dbReference type="InterPro" id="IPR034197">
    <property type="entry name" value="Peptidases_S8_3"/>
</dbReference>
<dbReference type="Proteomes" id="UP000316621">
    <property type="component" value="Chromosome 2"/>
</dbReference>
<comment type="similarity">
    <text evidence="2 11">Belongs to the peptidase S8 family.</text>
</comment>
<dbReference type="InterPro" id="IPR000209">
    <property type="entry name" value="Peptidase_S8/S53_dom"/>
</dbReference>
<dbReference type="CDD" id="cd02120">
    <property type="entry name" value="PA_subtilisin_like"/>
    <property type="match status" value="1"/>
</dbReference>
<evidence type="ECO:0000256" key="7">
    <source>
        <dbReference type="ARBA" id="ARBA00022825"/>
    </source>
</evidence>
<dbReference type="InterPro" id="IPR045051">
    <property type="entry name" value="SBT"/>
</dbReference>
<evidence type="ECO:0000256" key="1">
    <source>
        <dbReference type="ARBA" id="ARBA00004613"/>
    </source>
</evidence>
<evidence type="ECO:0000259" key="15">
    <source>
        <dbReference type="Pfam" id="PF02225"/>
    </source>
</evidence>
<keyword evidence="3" id="KW-0964">Secreted</keyword>
<keyword evidence="9" id="KW-0325">Glycoprotein</keyword>
<feature type="domain" description="Subtilisin-like protease fibronectin type-III" evidence="17">
    <location>
        <begin position="664"/>
        <end position="767"/>
    </location>
</feature>
<evidence type="ECO:0000313" key="19">
    <source>
        <dbReference type="Proteomes" id="UP000316621"/>
    </source>
</evidence>
<dbReference type="OMA" id="NAFASTH"/>
<dbReference type="Pfam" id="PF00082">
    <property type="entry name" value="Peptidase_S8"/>
    <property type="match status" value="1"/>
</dbReference>
<feature type="chain" id="PRO_5021255583" description="Subtilisin-like protease" evidence="13">
    <location>
        <begin position="25"/>
        <end position="776"/>
    </location>
</feature>
<evidence type="ECO:0000256" key="12">
    <source>
        <dbReference type="SAM" id="MobiDB-lite"/>
    </source>
</evidence>
<keyword evidence="5 13" id="KW-0732">Signal</keyword>
<feature type="domain" description="PA" evidence="15">
    <location>
        <begin position="379"/>
        <end position="461"/>
    </location>
</feature>
<keyword evidence="7 11" id="KW-0720">Serine protease</keyword>
<evidence type="ECO:0000256" key="11">
    <source>
        <dbReference type="PROSITE-ProRule" id="PRU01240"/>
    </source>
</evidence>
<evidence type="ECO:0000256" key="2">
    <source>
        <dbReference type="ARBA" id="ARBA00011073"/>
    </source>
</evidence>
<evidence type="ECO:0000256" key="6">
    <source>
        <dbReference type="ARBA" id="ARBA00022801"/>
    </source>
</evidence>
<dbReference type="GO" id="GO:0006508">
    <property type="term" value="P:proteolysis"/>
    <property type="evidence" value="ECO:0007669"/>
    <property type="project" value="UniProtKB-KW"/>
</dbReference>
<dbReference type="FunFam" id="3.50.30.30:FF:000005">
    <property type="entry name" value="subtilisin-like protease SBT1.5"/>
    <property type="match status" value="1"/>
</dbReference>
<dbReference type="PRINTS" id="PR00723">
    <property type="entry name" value="SUBTILISIN"/>
</dbReference>
<evidence type="ECO:0000256" key="8">
    <source>
        <dbReference type="ARBA" id="ARBA00023145"/>
    </source>
</evidence>
<dbReference type="InterPro" id="IPR037045">
    <property type="entry name" value="S8pro/Inhibitor_I9_sf"/>
</dbReference>
<evidence type="ECO:0000256" key="4">
    <source>
        <dbReference type="ARBA" id="ARBA00022670"/>
    </source>
</evidence>
<dbReference type="Gene3D" id="3.30.70.80">
    <property type="entry name" value="Peptidase S8 propeptide/proteinase inhibitor I9"/>
    <property type="match status" value="1"/>
</dbReference>
<dbReference type="InterPro" id="IPR036852">
    <property type="entry name" value="Peptidase_S8/S53_dom_sf"/>
</dbReference>
<dbReference type="FunFam" id="3.40.50.200:FF:000006">
    <property type="entry name" value="Subtilisin-like protease SBT1.5"/>
    <property type="match status" value="1"/>
</dbReference>
<feature type="active site" description="Charge relay system" evidence="10 11">
    <location>
        <position position="219"/>
    </location>
</feature>
<evidence type="ECO:0000313" key="18">
    <source>
        <dbReference type="EMBL" id="RZC52603.1"/>
    </source>
</evidence>
<evidence type="ECO:0000259" key="14">
    <source>
        <dbReference type="Pfam" id="PF00082"/>
    </source>
</evidence>
<dbReference type="PROSITE" id="PS00138">
    <property type="entry name" value="SUBTILASE_SER"/>
    <property type="match status" value="1"/>
</dbReference>
<evidence type="ECO:0000256" key="9">
    <source>
        <dbReference type="ARBA" id="ARBA00023180"/>
    </source>
</evidence>
<dbReference type="FunFam" id="2.60.40.2310:FF:000001">
    <property type="entry name" value="Subtilisin-like protease SBT1.5"/>
    <property type="match status" value="1"/>
</dbReference>
<protein>
    <recommendedName>
        <fullName evidence="20">Subtilisin-like protease</fullName>
    </recommendedName>
</protein>
<organism evidence="18 19">
    <name type="scientific">Papaver somniferum</name>
    <name type="common">Opium poppy</name>
    <dbReference type="NCBI Taxonomy" id="3469"/>
    <lineage>
        <taxon>Eukaryota</taxon>
        <taxon>Viridiplantae</taxon>
        <taxon>Streptophyta</taxon>
        <taxon>Embryophyta</taxon>
        <taxon>Tracheophyta</taxon>
        <taxon>Spermatophyta</taxon>
        <taxon>Magnoliopsida</taxon>
        <taxon>Ranunculales</taxon>
        <taxon>Papaveraceae</taxon>
        <taxon>Papaveroideae</taxon>
        <taxon>Papaver</taxon>
    </lineage>
</organism>
<feature type="domain" description="Peptidase S8/S53" evidence="14">
    <location>
        <begin position="135"/>
        <end position="585"/>
    </location>
</feature>
<keyword evidence="8" id="KW-0865">Zymogen</keyword>
<dbReference type="InterPro" id="IPR023828">
    <property type="entry name" value="Peptidase_S8_Ser-AS"/>
</dbReference>
<evidence type="ECO:0000256" key="13">
    <source>
        <dbReference type="SAM" id="SignalP"/>
    </source>
</evidence>
<keyword evidence="4 11" id="KW-0645">Protease</keyword>
<evidence type="ECO:0000256" key="10">
    <source>
        <dbReference type="PIRSR" id="PIRSR615500-1"/>
    </source>
</evidence>
<dbReference type="GO" id="GO:0048731">
    <property type="term" value="P:system development"/>
    <property type="evidence" value="ECO:0007669"/>
    <property type="project" value="UniProtKB-ARBA"/>
</dbReference>
<gene>
    <name evidence="18" type="ORF">C5167_021023</name>
</gene>
<accession>A0A4Y7IUP2</accession>
<reference evidence="18 19" key="1">
    <citation type="journal article" date="2018" name="Science">
        <title>The opium poppy genome and morphinan production.</title>
        <authorList>
            <person name="Guo L."/>
            <person name="Winzer T."/>
            <person name="Yang X."/>
            <person name="Li Y."/>
            <person name="Ning Z."/>
            <person name="He Z."/>
            <person name="Teodor R."/>
            <person name="Lu Y."/>
            <person name="Bowser T.A."/>
            <person name="Graham I.A."/>
            <person name="Ye K."/>
        </authorList>
    </citation>
    <scope>NUCLEOTIDE SEQUENCE [LARGE SCALE GENOMIC DNA]</scope>
    <source>
        <strain evidence="19">cv. HN1</strain>
        <tissue evidence="18">Leaves</tissue>
    </source>
</reference>
<comment type="subcellular location">
    <subcellularLocation>
        <location evidence="1">Secreted</location>
    </subcellularLocation>
</comment>
<dbReference type="SUPFAM" id="SSF52743">
    <property type="entry name" value="Subtilisin-like"/>
    <property type="match status" value="1"/>
</dbReference>